<dbReference type="Proteomes" id="UP000799423">
    <property type="component" value="Unassembled WGS sequence"/>
</dbReference>
<dbReference type="OrthoDB" id="5134445at2759"/>
<sequence length="377" mass="43456">MPSIIFGPQILMPITGEATGRQVLKRRYSAPELATFAGRSSNVRRYATGEILRLQLPQTTNLCSGVRAEIIRVFSPFTMAAVMVVRIHEPALGLEGDFVLKVYDRRQVTDIRTKRCGNWSLKNDMQLEKHRWYPELNKYAGELMAQDNLYHDLDDEEKYAIAGEEDPAATAIQAFNECWLEAFFLKMYRAELELYRRARWHHLDGQDVPRFISSVTIPCSYTSMACVDTCTPKASTPGNLMQYIPGFPLSDLYKSPSPHPPRSTWQPLIDEAAHMATKIAQHWDARNLDCCPRNTVVHWDPIIQGWKVMFIDFGHCNYRPAGMSDWNWRGLKSCGDEEGEIGISMKSQLKKMKDFDYVYTRSEFWEELDMDFNMELP</sequence>
<evidence type="ECO:0000313" key="1">
    <source>
        <dbReference type="EMBL" id="KAF2854172.1"/>
    </source>
</evidence>
<proteinExistence type="predicted"/>
<accession>A0A6A7BFZ9</accession>
<organism evidence="1 2">
    <name type="scientific">Plenodomus tracheiphilus IPT5</name>
    <dbReference type="NCBI Taxonomy" id="1408161"/>
    <lineage>
        <taxon>Eukaryota</taxon>
        <taxon>Fungi</taxon>
        <taxon>Dikarya</taxon>
        <taxon>Ascomycota</taxon>
        <taxon>Pezizomycotina</taxon>
        <taxon>Dothideomycetes</taxon>
        <taxon>Pleosporomycetidae</taxon>
        <taxon>Pleosporales</taxon>
        <taxon>Pleosporineae</taxon>
        <taxon>Leptosphaeriaceae</taxon>
        <taxon>Plenodomus</taxon>
    </lineage>
</organism>
<protein>
    <submittedName>
        <fullName evidence="1">Uncharacterized protein</fullName>
    </submittedName>
</protein>
<reference evidence="1" key="1">
    <citation type="submission" date="2020-01" db="EMBL/GenBank/DDBJ databases">
        <authorList>
            <consortium name="DOE Joint Genome Institute"/>
            <person name="Haridas S."/>
            <person name="Albert R."/>
            <person name="Binder M."/>
            <person name="Bloem J."/>
            <person name="Labutti K."/>
            <person name="Salamov A."/>
            <person name="Andreopoulos B."/>
            <person name="Baker S.E."/>
            <person name="Barry K."/>
            <person name="Bills G."/>
            <person name="Bluhm B.H."/>
            <person name="Cannon C."/>
            <person name="Castanera R."/>
            <person name="Culley D.E."/>
            <person name="Daum C."/>
            <person name="Ezra D."/>
            <person name="Gonzalez J.B."/>
            <person name="Henrissat B."/>
            <person name="Kuo A."/>
            <person name="Liang C."/>
            <person name="Lipzen A."/>
            <person name="Lutzoni F."/>
            <person name="Magnuson J."/>
            <person name="Mondo S."/>
            <person name="Nolan M."/>
            <person name="Ohm R."/>
            <person name="Pangilinan J."/>
            <person name="Park H.-J."/>
            <person name="Ramirez L."/>
            <person name="Alfaro M."/>
            <person name="Sun H."/>
            <person name="Tritt A."/>
            <person name="Yoshinaga Y."/>
            <person name="Zwiers L.-H."/>
            <person name="Turgeon B.G."/>
            <person name="Goodwin S.B."/>
            <person name="Spatafora J.W."/>
            <person name="Crous P.W."/>
            <person name="Grigoriev I.V."/>
        </authorList>
    </citation>
    <scope>NUCLEOTIDE SEQUENCE</scope>
    <source>
        <strain evidence="1">IPT5</strain>
    </source>
</reference>
<gene>
    <name evidence="1" type="ORF">T440DRAFT_269989</name>
</gene>
<keyword evidence="2" id="KW-1185">Reference proteome</keyword>
<name>A0A6A7BFZ9_9PLEO</name>
<dbReference type="EMBL" id="MU006293">
    <property type="protein sequence ID" value="KAF2854172.1"/>
    <property type="molecule type" value="Genomic_DNA"/>
</dbReference>
<dbReference type="AlphaFoldDB" id="A0A6A7BFZ9"/>
<evidence type="ECO:0000313" key="2">
    <source>
        <dbReference type="Proteomes" id="UP000799423"/>
    </source>
</evidence>